<feature type="compositionally biased region" description="Basic and acidic residues" evidence="1">
    <location>
        <begin position="97"/>
        <end position="112"/>
    </location>
</feature>
<gene>
    <name evidence="2" type="ORF">L227DRAFT_299620</name>
</gene>
<evidence type="ECO:0000313" key="2">
    <source>
        <dbReference type="EMBL" id="RPD55726.1"/>
    </source>
</evidence>
<dbReference type="Proteomes" id="UP000313359">
    <property type="component" value="Unassembled WGS sequence"/>
</dbReference>
<evidence type="ECO:0000313" key="3">
    <source>
        <dbReference type="Proteomes" id="UP000313359"/>
    </source>
</evidence>
<feature type="compositionally biased region" description="Basic and acidic residues" evidence="1">
    <location>
        <begin position="235"/>
        <end position="252"/>
    </location>
</feature>
<dbReference type="EMBL" id="ML122293">
    <property type="protein sequence ID" value="RPD55726.1"/>
    <property type="molecule type" value="Genomic_DNA"/>
</dbReference>
<dbReference type="AlphaFoldDB" id="A0A5C2RXE3"/>
<accession>A0A5C2RXE3</accession>
<name>A0A5C2RXE3_9APHY</name>
<reference evidence="2" key="1">
    <citation type="journal article" date="2018" name="Genome Biol. Evol.">
        <title>Genomics and development of Lentinus tigrinus, a white-rot wood-decaying mushroom with dimorphic fruiting bodies.</title>
        <authorList>
            <person name="Wu B."/>
            <person name="Xu Z."/>
            <person name="Knudson A."/>
            <person name="Carlson A."/>
            <person name="Chen N."/>
            <person name="Kovaka S."/>
            <person name="LaButti K."/>
            <person name="Lipzen A."/>
            <person name="Pennachio C."/>
            <person name="Riley R."/>
            <person name="Schakwitz W."/>
            <person name="Umezawa K."/>
            <person name="Ohm R.A."/>
            <person name="Grigoriev I.V."/>
            <person name="Nagy L.G."/>
            <person name="Gibbons J."/>
            <person name="Hibbett D."/>
        </authorList>
    </citation>
    <scope>NUCLEOTIDE SEQUENCE [LARGE SCALE GENOMIC DNA]</scope>
    <source>
        <strain evidence="2">ALCF2SS1-6</strain>
    </source>
</reference>
<sequence length="252" mass="28664">MTTSRPCVQRARAERSPPRLPPTSWDCDIRSCTVVSQTSPRTNEQTRTGSYQRVRSPSLGPWYPEQTSHTKVSVSSDCPRTQKGVRADAASMSDSTRAVEHSLSHSQSEGRKQHTHPGEVFVDGGGGLDTSTHLGRRTLYPAPSSTPDRTHHRHLAHFLPRTRVLNRVLTTLRSANRTEPYHSQARQDSHLGRRRRLVRTDLKLPLRKRRILRQQKLVVGIFAQEQNGIASAVQTDRRATDPHRRQQDERER</sequence>
<protein>
    <submittedName>
        <fullName evidence="2">Uncharacterized protein</fullName>
    </submittedName>
</protein>
<feature type="compositionally biased region" description="Polar residues" evidence="1">
    <location>
        <begin position="65"/>
        <end position="79"/>
    </location>
</feature>
<feature type="region of interest" description="Disordered" evidence="1">
    <location>
        <begin position="1"/>
        <end position="150"/>
    </location>
</feature>
<feature type="region of interest" description="Disordered" evidence="1">
    <location>
        <begin position="232"/>
        <end position="252"/>
    </location>
</feature>
<evidence type="ECO:0000256" key="1">
    <source>
        <dbReference type="SAM" id="MobiDB-lite"/>
    </source>
</evidence>
<keyword evidence="3" id="KW-1185">Reference proteome</keyword>
<proteinExistence type="predicted"/>
<feature type="compositionally biased region" description="Polar residues" evidence="1">
    <location>
        <begin position="33"/>
        <end position="55"/>
    </location>
</feature>
<organism evidence="2 3">
    <name type="scientific">Lentinus tigrinus ALCF2SS1-6</name>
    <dbReference type="NCBI Taxonomy" id="1328759"/>
    <lineage>
        <taxon>Eukaryota</taxon>
        <taxon>Fungi</taxon>
        <taxon>Dikarya</taxon>
        <taxon>Basidiomycota</taxon>
        <taxon>Agaricomycotina</taxon>
        <taxon>Agaricomycetes</taxon>
        <taxon>Polyporales</taxon>
        <taxon>Polyporaceae</taxon>
        <taxon>Lentinus</taxon>
    </lineage>
</organism>